<dbReference type="InterPro" id="IPR000719">
    <property type="entry name" value="Prot_kinase_dom"/>
</dbReference>
<evidence type="ECO:0000313" key="6">
    <source>
        <dbReference type="EMBL" id="XCM37621.1"/>
    </source>
</evidence>
<keyword evidence="4" id="KW-1133">Transmembrane helix</keyword>
<dbReference type="Gene3D" id="1.25.40.10">
    <property type="entry name" value="Tetratricopeptide repeat domain"/>
    <property type="match status" value="5"/>
</dbReference>
<name>A0AAU8JFU3_9CYAN</name>
<evidence type="ECO:0000256" key="4">
    <source>
        <dbReference type="SAM" id="Phobius"/>
    </source>
</evidence>
<dbReference type="InterPro" id="IPR011009">
    <property type="entry name" value="Kinase-like_dom_sf"/>
</dbReference>
<dbReference type="Pfam" id="PF00069">
    <property type="entry name" value="Pkinase"/>
    <property type="match status" value="1"/>
</dbReference>
<evidence type="ECO:0000256" key="2">
    <source>
        <dbReference type="ARBA" id="ARBA00022803"/>
    </source>
</evidence>
<dbReference type="PANTHER" id="PTHR44858">
    <property type="entry name" value="TETRATRICOPEPTIDE REPEAT PROTEIN 6"/>
    <property type="match status" value="1"/>
</dbReference>
<feature type="repeat" description="TPR" evidence="3">
    <location>
        <begin position="601"/>
        <end position="634"/>
    </location>
</feature>
<keyword evidence="4" id="KW-0472">Membrane</keyword>
<dbReference type="GO" id="GO:0004672">
    <property type="term" value="F:protein kinase activity"/>
    <property type="evidence" value="ECO:0007669"/>
    <property type="project" value="InterPro"/>
</dbReference>
<dbReference type="PROSITE" id="PS50293">
    <property type="entry name" value="TPR_REGION"/>
    <property type="match status" value="5"/>
</dbReference>
<sequence>MIGQLLDRRYRIEKKLGSNGLGQTYLAVDTHRPGEPKCIVKQLLLPRNQGKSIEIIELILKKKVEFLERLGKHNQIPQLLAFFQENKEFYLVEEFITGHSLVDEIGHGIPMPEDQLCKLLQEILEILIFVHGHGIVHRQVTAENLIRRSSDGKLVLINFGLVQDKDINTQLLKTYRESSENDSENIDSQLVLEFGQSQSTSSDIYGLGLIAIQALTGLQGKDLIQISDHQNPQNPILAWHDQVKARPQVVSMLDKMVHSNPEERYQSAPEVLAALKKLKVPPSKLQPGSIPVPPPPPPVAQLKGVARVAPRPIDLTQPENLAISSKMSGSKVRSLKMMMAVGLLIFICGWAGWLYKKNYTNQRIAELKSIAQERAASGDRQAAIQQFTQAISLKPTAESYYQRANAQLDLGNYQAAVEDYTAALAKDPNYVAAYFNRGLAYLKLNQFKAAVDDYTKAIENNSQDADAYYQRGLAYHRLKNYPAAIADYTQVIQLNPEDATAFTNRGLSYSAADNKQSAIADYTQAIRLNPNDAQAYYSRGRARFFLADYQGAMEDYTEALRITPDDADIYVNRCGAYLNLAQYDRAIADCTQAIQLNAEYPEAYSNRCLAYTNLQKYPEAINDCTQAIALEPNGAKAYTNRGMARAAANDFQGAIDDYTQAIRLAPNDAVAYGNRGTVYYDLNQYPEALLDYTQAIRLKEDYDLAYYKRGLIRVQLKDTAGAIADFQTAGKLCLDRGRTGCYHDAQYQINLLQQNKP</sequence>
<evidence type="ECO:0000259" key="5">
    <source>
        <dbReference type="PROSITE" id="PS50011"/>
    </source>
</evidence>
<dbReference type="SUPFAM" id="SSF48452">
    <property type="entry name" value="TPR-like"/>
    <property type="match status" value="2"/>
</dbReference>
<evidence type="ECO:0000256" key="3">
    <source>
        <dbReference type="PROSITE-ProRule" id="PRU00339"/>
    </source>
</evidence>
<feature type="repeat" description="TPR" evidence="3">
    <location>
        <begin position="431"/>
        <end position="464"/>
    </location>
</feature>
<gene>
    <name evidence="6" type="ORF">ABWT76_000394</name>
</gene>
<dbReference type="AlphaFoldDB" id="A0AAU8JFU3"/>
<dbReference type="CDD" id="cd14014">
    <property type="entry name" value="STKc_PknB_like"/>
    <property type="match status" value="1"/>
</dbReference>
<feature type="repeat" description="TPR" evidence="3">
    <location>
        <begin position="465"/>
        <end position="498"/>
    </location>
</feature>
<feature type="repeat" description="TPR" evidence="3">
    <location>
        <begin position="533"/>
        <end position="566"/>
    </location>
</feature>
<dbReference type="SMART" id="SM00028">
    <property type="entry name" value="TPR"/>
    <property type="match status" value="11"/>
</dbReference>
<reference evidence="6" key="1">
    <citation type="submission" date="2024-07" db="EMBL/GenBank/DDBJ databases">
        <authorList>
            <person name="Kim Y.J."/>
            <person name="Jeong J.Y."/>
        </authorList>
    </citation>
    <scope>NUCLEOTIDE SEQUENCE</scope>
    <source>
        <strain evidence="6">GIHE-MW2</strain>
    </source>
</reference>
<feature type="repeat" description="TPR" evidence="3">
    <location>
        <begin position="499"/>
        <end position="532"/>
    </location>
</feature>
<dbReference type="RefSeq" id="WP_054470243.1">
    <property type="nucleotide sequence ID" value="NZ_CP159837.1"/>
</dbReference>
<dbReference type="GO" id="GO:0046813">
    <property type="term" value="P:receptor-mediated virion attachment to host cell"/>
    <property type="evidence" value="ECO:0007669"/>
    <property type="project" value="TreeGrafter"/>
</dbReference>
<evidence type="ECO:0000256" key="1">
    <source>
        <dbReference type="ARBA" id="ARBA00022737"/>
    </source>
</evidence>
<feature type="domain" description="Protein kinase" evidence="5">
    <location>
        <begin position="10"/>
        <end position="278"/>
    </location>
</feature>
<dbReference type="PANTHER" id="PTHR44858:SF1">
    <property type="entry name" value="UDP-N-ACETYLGLUCOSAMINE--PEPTIDE N-ACETYLGLUCOSAMINYLTRANSFERASE SPINDLY-RELATED"/>
    <property type="match status" value="1"/>
</dbReference>
<dbReference type="Gene3D" id="1.10.510.10">
    <property type="entry name" value="Transferase(Phosphotransferase) domain 1"/>
    <property type="match status" value="1"/>
</dbReference>
<dbReference type="Pfam" id="PF13181">
    <property type="entry name" value="TPR_8"/>
    <property type="match status" value="1"/>
</dbReference>
<dbReference type="InterPro" id="IPR019734">
    <property type="entry name" value="TPR_rpt"/>
</dbReference>
<dbReference type="SMART" id="SM00220">
    <property type="entry name" value="S_TKc"/>
    <property type="match status" value="1"/>
</dbReference>
<organism evidence="6">
    <name type="scientific">Planktothricoides raciborskii GIHE-MW2</name>
    <dbReference type="NCBI Taxonomy" id="2792601"/>
    <lineage>
        <taxon>Bacteria</taxon>
        <taxon>Bacillati</taxon>
        <taxon>Cyanobacteriota</taxon>
        <taxon>Cyanophyceae</taxon>
        <taxon>Oscillatoriophycideae</taxon>
        <taxon>Oscillatoriales</taxon>
        <taxon>Oscillatoriaceae</taxon>
        <taxon>Planktothricoides</taxon>
    </lineage>
</organism>
<dbReference type="EMBL" id="CP159837">
    <property type="protein sequence ID" value="XCM37621.1"/>
    <property type="molecule type" value="Genomic_DNA"/>
</dbReference>
<dbReference type="Pfam" id="PF13414">
    <property type="entry name" value="TPR_11"/>
    <property type="match status" value="1"/>
</dbReference>
<keyword evidence="1" id="KW-0677">Repeat</keyword>
<dbReference type="InterPro" id="IPR011990">
    <property type="entry name" value="TPR-like_helical_dom_sf"/>
</dbReference>
<dbReference type="SUPFAM" id="SSF56112">
    <property type="entry name" value="Protein kinase-like (PK-like)"/>
    <property type="match status" value="1"/>
</dbReference>
<dbReference type="Pfam" id="PF00515">
    <property type="entry name" value="TPR_1"/>
    <property type="match status" value="5"/>
</dbReference>
<feature type="repeat" description="TPR" evidence="3">
    <location>
        <begin position="635"/>
        <end position="668"/>
    </location>
</feature>
<proteinExistence type="predicted"/>
<keyword evidence="2 3" id="KW-0802">TPR repeat</keyword>
<dbReference type="GO" id="GO:0005524">
    <property type="term" value="F:ATP binding"/>
    <property type="evidence" value="ECO:0007669"/>
    <property type="project" value="InterPro"/>
</dbReference>
<protein>
    <submittedName>
        <fullName evidence="6">Tetratricopeptide repeat protein</fullName>
    </submittedName>
</protein>
<dbReference type="Pfam" id="PF13432">
    <property type="entry name" value="TPR_16"/>
    <property type="match status" value="1"/>
</dbReference>
<keyword evidence="4" id="KW-0812">Transmembrane</keyword>
<dbReference type="Gene3D" id="3.30.200.20">
    <property type="entry name" value="Phosphorylase Kinase, domain 1"/>
    <property type="match status" value="1"/>
</dbReference>
<dbReference type="GO" id="GO:0009279">
    <property type="term" value="C:cell outer membrane"/>
    <property type="evidence" value="ECO:0007669"/>
    <property type="project" value="TreeGrafter"/>
</dbReference>
<dbReference type="PROSITE" id="PS50011">
    <property type="entry name" value="PROTEIN_KINASE_DOM"/>
    <property type="match status" value="1"/>
</dbReference>
<dbReference type="InterPro" id="IPR050498">
    <property type="entry name" value="Ycf3"/>
</dbReference>
<feature type="repeat" description="TPR" evidence="3">
    <location>
        <begin position="669"/>
        <end position="702"/>
    </location>
</feature>
<accession>A0AAU8JFU3</accession>
<dbReference type="PROSITE" id="PS50005">
    <property type="entry name" value="TPR"/>
    <property type="match status" value="8"/>
</dbReference>
<feature type="repeat" description="TPR" evidence="3">
    <location>
        <begin position="397"/>
        <end position="430"/>
    </location>
</feature>
<feature type="transmembrane region" description="Helical" evidence="4">
    <location>
        <begin position="335"/>
        <end position="355"/>
    </location>
</feature>